<name>A0A2P2PF70_RHIMU</name>
<sequence length="23" mass="2813">MFVSDSYSGFQLRRNTYMRQKVV</sequence>
<protein>
    <submittedName>
        <fullName evidence="1">Uncharacterized protein</fullName>
    </submittedName>
</protein>
<evidence type="ECO:0000313" key="1">
    <source>
        <dbReference type="EMBL" id="MBX53370.1"/>
    </source>
</evidence>
<dbReference type="EMBL" id="GGEC01072886">
    <property type="protein sequence ID" value="MBX53370.1"/>
    <property type="molecule type" value="Transcribed_RNA"/>
</dbReference>
<dbReference type="AlphaFoldDB" id="A0A2P2PF70"/>
<organism evidence="1">
    <name type="scientific">Rhizophora mucronata</name>
    <name type="common">Asiatic mangrove</name>
    <dbReference type="NCBI Taxonomy" id="61149"/>
    <lineage>
        <taxon>Eukaryota</taxon>
        <taxon>Viridiplantae</taxon>
        <taxon>Streptophyta</taxon>
        <taxon>Embryophyta</taxon>
        <taxon>Tracheophyta</taxon>
        <taxon>Spermatophyta</taxon>
        <taxon>Magnoliopsida</taxon>
        <taxon>eudicotyledons</taxon>
        <taxon>Gunneridae</taxon>
        <taxon>Pentapetalae</taxon>
        <taxon>rosids</taxon>
        <taxon>fabids</taxon>
        <taxon>Malpighiales</taxon>
        <taxon>Rhizophoraceae</taxon>
        <taxon>Rhizophora</taxon>
    </lineage>
</organism>
<proteinExistence type="predicted"/>
<reference evidence="1" key="1">
    <citation type="submission" date="2018-02" db="EMBL/GenBank/DDBJ databases">
        <title>Rhizophora mucronata_Transcriptome.</title>
        <authorList>
            <person name="Meera S.P."/>
            <person name="Sreeshan A."/>
            <person name="Augustine A."/>
        </authorList>
    </citation>
    <scope>NUCLEOTIDE SEQUENCE</scope>
    <source>
        <tissue evidence="1">Leaf</tissue>
    </source>
</reference>
<accession>A0A2P2PF70</accession>